<gene>
    <name evidence="1" type="ORF">C8F04DRAFT_1181341</name>
</gene>
<protein>
    <submittedName>
        <fullName evidence="1">Uncharacterized protein</fullName>
    </submittedName>
</protein>
<evidence type="ECO:0000313" key="1">
    <source>
        <dbReference type="EMBL" id="KAJ7036663.1"/>
    </source>
</evidence>
<evidence type="ECO:0000313" key="2">
    <source>
        <dbReference type="Proteomes" id="UP001218188"/>
    </source>
</evidence>
<keyword evidence="2" id="KW-1185">Reference proteome</keyword>
<name>A0AAD6T2F0_9AGAR</name>
<organism evidence="1 2">
    <name type="scientific">Mycena alexandri</name>
    <dbReference type="NCBI Taxonomy" id="1745969"/>
    <lineage>
        <taxon>Eukaryota</taxon>
        <taxon>Fungi</taxon>
        <taxon>Dikarya</taxon>
        <taxon>Basidiomycota</taxon>
        <taxon>Agaricomycotina</taxon>
        <taxon>Agaricomycetes</taxon>
        <taxon>Agaricomycetidae</taxon>
        <taxon>Agaricales</taxon>
        <taxon>Marasmiineae</taxon>
        <taxon>Mycenaceae</taxon>
        <taxon>Mycena</taxon>
    </lineage>
</organism>
<dbReference type="AlphaFoldDB" id="A0AAD6T2F0"/>
<proteinExistence type="predicted"/>
<dbReference type="Proteomes" id="UP001218188">
    <property type="component" value="Unassembled WGS sequence"/>
</dbReference>
<reference evidence="1" key="1">
    <citation type="submission" date="2023-03" db="EMBL/GenBank/DDBJ databases">
        <title>Massive genome expansion in bonnet fungi (Mycena s.s.) driven by repeated elements and novel gene families across ecological guilds.</title>
        <authorList>
            <consortium name="Lawrence Berkeley National Laboratory"/>
            <person name="Harder C.B."/>
            <person name="Miyauchi S."/>
            <person name="Viragh M."/>
            <person name="Kuo A."/>
            <person name="Thoen E."/>
            <person name="Andreopoulos B."/>
            <person name="Lu D."/>
            <person name="Skrede I."/>
            <person name="Drula E."/>
            <person name="Henrissat B."/>
            <person name="Morin E."/>
            <person name="Kohler A."/>
            <person name="Barry K."/>
            <person name="LaButti K."/>
            <person name="Morin E."/>
            <person name="Salamov A."/>
            <person name="Lipzen A."/>
            <person name="Mereny Z."/>
            <person name="Hegedus B."/>
            <person name="Baldrian P."/>
            <person name="Stursova M."/>
            <person name="Weitz H."/>
            <person name="Taylor A."/>
            <person name="Grigoriev I.V."/>
            <person name="Nagy L.G."/>
            <person name="Martin F."/>
            <person name="Kauserud H."/>
        </authorList>
    </citation>
    <scope>NUCLEOTIDE SEQUENCE</scope>
    <source>
        <strain evidence="1">CBHHK200</strain>
    </source>
</reference>
<sequence length="376" mass="42356">MFTGCQKFMGHRSDIPDTTPLALDLSAHNFCSKTLPAHASKSAATWRRTTSADRKTQDWKPSVRMVTFALDEHFHSGPTFFPFLPGKMPRKKSRVAPCRTRCDLGVGTERDGLDLEISVAPSEVAPLVNRGEIHQGKEINKTSCRYLRRGPKDVIIKNAHLSVARPSPSVPAWLGLAWLKPGLWLKFSKLLFVLWAYNSPWLINLCFWLHVNRSWMSVGDAKAWMMPPFELLKEFIDFPEFFRPGFGLKKWQADIWPGLQAAKASAFWPEAEAGPSLSVKKYFLRFIRRTLEPQTAEIVDDAGVLSIVGYARGQHFATDRDREVEEPESILAGMEDSGNADQMFVDLTGFLPTNCYAIISAIRNRDAALTPCTDLR</sequence>
<comment type="caution">
    <text evidence="1">The sequence shown here is derived from an EMBL/GenBank/DDBJ whole genome shotgun (WGS) entry which is preliminary data.</text>
</comment>
<accession>A0AAD6T2F0</accession>
<dbReference type="EMBL" id="JARJCM010000042">
    <property type="protein sequence ID" value="KAJ7036663.1"/>
    <property type="molecule type" value="Genomic_DNA"/>
</dbReference>